<gene>
    <name evidence="1" type="ORF">ACFSDE_12465</name>
</gene>
<accession>A0ABW4TMA9</accession>
<dbReference type="RefSeq" id="WP_343918845.1">
    <property type="nucleotide sequence ID" value="NZ_BAAAJT010000002.1"/>
</dbReference>
<sequence>MKFEDLRRVDPEAYAAWFAHRGYLATAFVIVRRHRWEGRSVLTDTGDDVLPCEDLRHRVSYAEDRVVLSVPRACLGRPPWVRVGMRNFMSSLTSVDLEEVCDTPFADTAFSRRRTPRLHHPSPS</sequence>
<organism evidence="1 2">
    <name type="scientific">Nocardioides aestuarii</name>
    <dbReference type="NCBI Taxonomy" id="252231"/>
    <lineage>
        <taxon>Bacteria</taxon>
        <taxon>Bacillati</taxon>
        <taxon>Actinomycetota</taxon>
        <taxon>Actinomycetes</taxon>
        <taxon>Propionibacteriales</taxon>
        <taxon>Nocardioidaceae</taxon>
        <taxon>Nocardioides</taxon>
    </lineage>
</organism>
<evidence type="ECO:0000313" key="2">
    <source>
        <dbReference type="Proteomes" id="UP001597351"/>
    </source>
</evidence>
<comment type="caution">
    <text evidence="1">The sequence shown here is derived from an EMBL/GenBank/DDBJ whole genome shotgun (WGS) entry which is preliminary data.</text>
</comment>
<keyword evidence="2" id="KW-1185">Reference proteome</keyword>
<evidence type="ECO:0000313" key="1">
    <source>
        <dbReference type="EMBL" id="MFD1947608.1"/>
    </source>
</evidence>
<protein>
    <recommendedName>
        <fullName evidence="3">MmcQ/YjbR family DNA-binding protein</fullName>
    </recommendedName>
</protein>
<dbReference type="EMBL" id="JBHUGD010000003">
    <property type="protein sequence ID" value="MFD1947608.1"/>
    <property type="molecule type" value="Genomic_DNA"/>
</dbReference>
<proteinExistence type="predicted"/>
<reference evidence="2" key="1">
    <citation type="journal article" date="2019" name="Int. J. Syst. Evol. Microbiol.">
        <title>The Global Catalogue of Microorganisms (GCM) 10K type strain sequencing project: providing services to taxonomists for standard genome sequencing and annotation.</title>
        <authorList>
            <consortium name="The Broad Institute Genomics Platform"/>
            <consortium name="The Broad Institute Genome Sequencing Center for Infectious Disease"/>
            <person name="Wu L."/>
            <person name="Ma J."/>
        </authorList>
    </citation>
    <scope>NUCLEOTIDE SEQUENCE [LARGE SCALE GENOMIC DNA]</scope>
    <source>
        <strain evidence="2">CGMCC 1.12477</strain>
    </source>
</reference>
<name>A0ABW4TMA9_9ACTN</name>
<evidence type="ECO:0008006" key="3">
    <source>
        <dbReference type="Google" id="ProtNLM"/>
    </source>
</evidence>
<dbReference type="Proteomes" id="UP001597351">
    <property type="component" value="Unassembled WGS sequence"/>
</dbReference>